<reference evidence="1 2" key="1">
    <citation type="journal article" date="2015" name="Genome Announc.">
        <title>Complete Genome Sequence of Methylobacterium aquaticum Strain 22A, Isolated from Racomitrium japonicum Moss.</title>
        <authorList>
            <person name="Tani A."/>
            <person name="Ogura Y."/>
            <person name="Hayashi T."/>
            <person name="Kimbara K."/>
        </authorList>
    </citation>
    <scope>NUCLEOTIDE SEQUENCE [LARGE SCALE GENOMIC DNA]</scope>
    <source>
        <strain evidence="1 2">MA-22A</strain>
    </source>
</reference>
<name>A0A0C6FKD9_9HYPH</name>
<accession>A0A0C6FKD9</accession>
<dbReference type="PATRIC" id="fig|270351.10.peg.4436"/>
<proteinExistence type="predicted"/>
<dbReference type="RefSeq" id="WP_244533361.1">
    <property type="nucleotide sequence ID" value="NZ_AP014704.1"/>
</dbReference>
<dbReference type="EMBL" id="AP014704">
    <property type="protein sequence ID" value="BAQ47567.1"/>
    <property type="molecule type" value="Genomic_DNA"/>
</dbReference>
<evidence type="ECO:0000313" key="1">
    <source>
        <dbReference type="EMBL" id="BAQ47567.1"/>
    </source>
</evidence>
<dbReference type="Proteomes" id="UP000061432">
    <property type="component" value="Chromosome"/>
</dbReference>
<dbReference type="STRING" id="270351.Maq22A_c22995"/>
<gene>
    <name evidence="1" type="ORF">Maq22A_c22995</name>
</gene>
<evidence type="ECO:0000313" key="2">
    <source>
        <dbReference type="Proteomes" id="UP000061432"/>
    </source>
</evidence>
<dbReference type="AlphaFoldDB" id="A0A0C6FKD9"/>
<protein>
    <submittedName>
        <fullName evidence="1">Uncharacterized protein</fullName>
    </submittedName>
</protein>
<sequence>MFGPEIPLEEVLDRIAMDCPWWDVPRASVKNPYVPKCKGHFVDLARPGRPPDLPPGLMKLRVVQGGKG</sequence>
<dbReference type="KEGG" id="maqu:Maq22A_c22995"/>
<reference evidence="2" key="2">
    <citation type="submission" date="2015-01" db="EMBL/GenBank/DDBJ databases">
        <title>Complete genome sequence of Methylobacterium aquaticum strain 22A.</title>
        <authorList>
            <person name="Tani A."/>
            <person name="Ogura Y."/>
            <person name="Hayashi T."/>
        </authorList>
    </citation>
    <scope>NUCLEOTIDE SEQUENCE [LARGE SCALE GENOMIC DNA]</scope>
    <source>
        <strain evidence="2">MA-22A</strain>
    </source>
</reference>
<organism evidence="1 2">
    <name type="scientific">Methylobacterium aquaticum</name>
    <dbReference type="NCBI Taxonomy" id="270351"/>
    <lineage>
        <taxon>Bacteria</taxon>
        <taxon>Pseudomonadati</taxon>
        <taxon>Pseudomonadota</taxon>
        <taxon>Alphaproteobacteria</taxon>
        <taxon>Hyphomicrobiales</taxon>
        <taxon>Methylobacteriaceae</taxon>
        <taxon>Methylobacterium</taxon>
    </lineage>
</organism>